<gene>
    <name evidence="1" type="ORF">EPI10_031294</name>
</gene>
<dbReference type="OrthoDB" id="618098at2759"/>
<protein>
    <submittedName>
        <fullName evidence="1">Chaperone DnaK</fullName>
    </submittedName>
</protein>
<evidence type="ECO:0000313" key="2">
    <source>
        <dbReference type="Proteomes" id="UP000325315"/>
    </source>
</evidence>
<proteinExistence type="predicted"/>
<name>A0A5B6X2F2_9ROSI</name>
<organism evidence="1 2">
    <name type="scientific">Gossypium australe</name>
    <dbReference type="NCBI Taxonomy" id="47621"/>
    <lineage>
        <taxon>Eukaryota</taxon>
        <taxon>Viridiplantae</taxon>
        <taxon>Streptophyta</taxon>
        <taxon>Embryophyta</taxon>
        <taxon>Tracheophyta</taxon>
        <taxon>Spermatophyta</taxon>
        <taxon>Magnoliopsida</taxon>
        <taxon>eudicotyledons</taxon>
        <taxon>Gunneridae</taxon>
        <taxon>Pentapetalae</taxon>
        <taxon>rosids</taxon>
        <taxon>malvids</taxon>
        <taxon>Malvales</taxon>
        <taxon>Malvaceae</taxon>
        <taxon>Malvoideae</taxon>
        <taxon>Gossypium</taxon>
    </lineage>
</organism>
<dbReference type="AlphaFoldDB" id="A0A5B6X2F2"/>
<sequence>MSLDPIEAELEEGLPMNVIEDDERNIIMKVFYIRLFTINYNFYPKFSRNQKEMGLKEDTALVSCIVNLHNVGTFNADTGFKVNYLNALKRMLEKF</sequence>
<dbReference type="EMBL" id="SMMG02000001">
    <property type="protein sequence ID" value="KAA3487474.1"/>
    <property type="molecule type" value="Genomic_DNA"/>
</dbReference>
<keyword evidence="2" id="KW-1185">Reference proteome</keyword>
<evidence type="ECO:0000313" key="1">
    <source>
        <dbReference type="EMBL" id="KAA3487474.1"/>
    </source>
</evidence>
<reference evidence="2" key="1">
    <citation type="journal article" date="2019" name="Plant Biotechnol. J.">
        <title>Genome sequencing of the Australian wild diploid species Gossypium australe highlights disease resistance and delayed gland morphogenesis.</title>
        <authorList>
            <person name="Cai Y."/>
            <person name="Cai X."/>
            <person name="Wang Q."/>
            <person name="Wang P."/>
            <person name="Zhang Y."/>
            <person name="Cai C."/>
            <person name="Xu Y."/>
            <person name="Wang K."/>
            <person name="Zhou Z."/>
            <person name="Wang C."/>
            <person name="Geng S."/>
            <person name="Li B."/>
            <person name="Dong Q."/>
            <person name="Hou Y."/>
            <person name="Wang H."/>
            <person name="Ai P."/>
            <person name="Liu Z."/>
            <person name="Yi F."/>
            <person name="Sun M."/>
            <person name="An G."/>
            <person name="Cheng J."/>
            <person name="Zhang Y."/>
            <person name="Shi Q."/>
            <person name="Xie Y."/>
            <person name="Shi X."/>
            <person name="Chang Y."/>
            <person name="Huang F."/>
            <person name="Chen Y."/>
            <person name="Hong S."/>
            <person name="Mi L."/>
            <person name="Sun Q."/>
            <person name="Zhang L."/>
            <person name="Zhou B."/>
            <person name="Peng R."/>
            <person name="Zhang X."/>
            <person name="Liu F."/>
        </authorList>
    </citation>
    <scope>NUCLEOTIDE SEQUENCE [LARGE SCALE GENOMIC DNA]</scope>
    <source>
        <strain evidence="2">cv. PA1801</strain>
    </source>
</reference>
<comment type="caution">
    <text evidence="1">The sequence shown here is derived from an EMBL/GenBank/DDBJ whole genome shotgun (WGS) entry which is preliminary data.</text>
</comment>
<dbReference type="Proteomes" id="UP000325315">
    <property type="component" value="Unassembled WGS sequence"/>
</dbReference>
<accession>A0A5B6X2F2</accession>